<dbReference type="PRINTS" id="PR00080">
    <property type="entry name" value="SDRFAMILY"/>
</dbReference>
<name>A0A972H1V0_9BACL</name>
<dbReference type="FunFam" id="3.40.50.720:FF:000084">
    <property type="entry name" value="Short-chain dehydrogenase reductase"/>
    <property type="match status" value="1"/>
</dbReference>
<gene>
    <name evidence="3" type="ORF">GC093_32475</name>
</gene>
<dbReference type="InterPro" id="IPR002347">
    <property type="entry name" value="SDR_fam"/>
</dbReference>
<sequence>MQRVVAVTGGAQGIGKAIALSYAKEGYIVAIADADQEAGLETVQELLHIGEHAIFMCVNIAKEDEVIQWIRTIHDKFGRIDILINNAAISRNGSMLQLPIDQFDEVIGVNLRGAFLCSQHAAAVMKLQGSGAIVNMASTRALMSEADTEAYSASKGGLLALTHAMAISLGRYGIRVNAVSPGWIETRDWQKTANRQEPVHSERDALQHPIGRVGTPADIAAACLYLTGEHAGFITGQNLIIDGGMTVNMIYE</sequence>
<evidence type="ECO:0000256" key="1">
    <source>
        <dbReference type="ARBA" id="ARBA00006484"/>
    </source>
</evidence>
<dbReference type="EMBL" id="WHOD01000128">
    <property type="protein sequence ID" value="NOU97907.1"/>
    <property type="molecule type" value="Genomic_DNA"/>
</dbReference>
<reference evidence="3" key="1">
    <citation type="submission" date="2019-10" db="EMBL/GenBank/DDBJ databases">
        <title>Description of Paenibacillus glebae sp. nov.</title>
        <authorList>
            <person name="Carlier A."/>
            <person name="Qi S."/>
        </authorList>
    </citation>
    <scope>NUCLEOTIDE SEQUENCE</scope>
    <source>
        <strain evidence="3">LMG 31456</strain>
    </source>
</reference>
<dbReference type="PANTHER" id="PTHR24321:SF8">
    <property type="entry name" value="ESTRADIOL 17-BETA-DEHYDROGENASE 8-RELATED"/>
    <property type="match status" value="1"/>
</dbReference>
<organism evidence="3 4">
    <name type="scientific">Paenibacillus foliorum</name>
    <dbReference type="NCBI Taxonomy" id="2654974"/>
    <lineage>
        <taxon>Bacteria</taxon>
        <taxon>Bacillati</taxon>
        <taxon>Bacillota</taxon>
        <taxon>Bacilli</taxon>
        <taxon>Bacillales</taxon>
        <taxon>Paenibacillaceae</taxon>
        <taxon>Paenibacillus</taxon>
    </lineage>
</organism>
<dbReference type="AlphaFoldDB" id="A0A972H1V0"/>
<dbReference type="PANTHER" id="PTHR24321">
    <property type="entry name" value="DEHYDROGENASES, SHORT CHAIN"/>
    <property type="match status" value="1"/>
</dbReference>
<dbReference type="Proteomes" id="UP000641588">
    <property type="component" value="Unassembled WGS sequence"/>
</dbReference>
<protein>
    <submittedName>
        <fullName evidence="3">SDR family oxidoreductase</fullName>
    </submittedName>
</protein>
<evidence type="ECO:0000256" key="2">
    <source>
        <dbReference type="ARBA" id="ARBA00023002"/>
    </source>
</evidence>
<evidence type="ECO:0000313" key="4">
    <source>
        <dbReference type="Proteomes" id="UP000641588"/>
    </source>
</evidence>
<comment type="caution">
    <text evidence="3">The sequence shown here is derived from an EMBL/GenBank/DDBJ whole genome shotgun (WGS) entry which is preliminary data.</text>
</comment>
<keyword evidence="2" id="KW-0560">Oxidoreductase</keyword>
<evidence type="ECO:0000313" key="3">
    <source>
        <dbReference type="EMBL" id="NOU97907.1"/>
    </source>
</evidence>
<dbReference type="NCBIfam" id="NF005559">
    <property type="entry name" value="PRK07231.1"/>
    <property type="match status" value="1"/>
</dbReference>
<comment type="similarity">
    <text evidence="1">Belongs to the short-chain dehydrogenases/reductases (SDR) family.</text>
</comment>
<dbReference type="GO" id="GO:0016491">
    <property type="term" value="F:oxidoreductase activity"/>
    <property type="evidence" value="ECO:0007669"/>
    <property type="project" value="UniProtKB-KW"/>
</dbReference>
<dbReference type="Gene3D" id="3.40.50.720">
    <property type="entry name" value="NAD(P)-binding Rossmann-like Domain"/>
    <property type="match status" value="1"/>
</dbReference>
<dbReference type="Pfam" id="PF13561">
    <property type="entry name" value="adh_short_C2"/>
    <property type="match status" value="1"/>
</dbReference>
<keyword evidence="4" id="KW-1185">Reference proteome</keyword>
<dbReference type="InterPro" id="IPR036291">
    <property type="entry name" value="NAD(P)-bd_dom_sf"/>
</dbReference>
<accession>A0A972H1V0</accession>
<dbReference type="InterPro" id="IPR020904">
    <property type="entry name" value="Sc_DH/Rdtase_CS"/>
</dbReference>
<dbReference type="PRINTS" id="PR00081">
    <property type="entry name" value="GDHRDH"/>
</dbReference>
<dbReference type="RefSeq" id="WP_171656160.1">
    <property type="nucleotide sequence ID" value="NZ_WHOD01000128.1"/>
</dbReference>
<dbReference type="SUPFAM" id="SSF51735">
    <property type="entry name" value="NAD(P)-binding Rossmann-fold domains"/>
    <property type="match status" value="1"/>
</dbReference>
<proteinExistence type="inferred from homology"/>
<dbReference type="PROSITE" id="PS00061">
    <property type="entry name" value="ADH_SHORT"/>
    <property type="match status" value="1"/>
</dbReference>
<dbReference type="GO" id="GO:0008206">
    <property type="term" value="P:bile acid metabolic process"/>
    <property type="evidence" value="ECO:0007669"/>
    <property type="project" value="UniProtKB-ARBA"/>
</dbReference>